<reference evidence="1" key="2">
    <citation type="submission" date="2015-06" db="UniProtKB">
        <authorList>
            <consortium name="EnsemblMetazoa"/>
        </authorList>
    </citation>
    <scope>IDENTIFICATION</scope>
</reference>
<dbReference type="EnsemblMetazoa" id="tetur01g08750.1">
    <property type="protein sequence ID" value="tetur01g08750.1"/>
    <property type="gene ID" value="tetur01g08750"/>
</dbReference>
<evidence type="ECO:0000313" key="1">
    <source>
        <dbReference type="EnsemblMetazoa" id="tetur01g08750.1"/>
    </source>
</evidence>
<reference evidence="2" key="1">
    <citation type="submission" date="2011-08" db="EMBL/GenBank/DDBJ databases">
        <authorList>
            <person name="Rombauts S."/>
        </authorList>
    </citation>
    <scope>NUCLEOTIDE SEQUENCE</scope>
    <source>
        <strain evidence="2">London</strain>
    </source>
</reference>
<accession>T1JS00</accession>
<organism evidence="1 2">
    <name type="scientific">Tetranychus urticae</name>
    <name type="common">Two-spotted spider mite</name>
    <dbReference type="NCBI Taxonomy" id="32264"/>
    <lineage>
        <taxon>Eukaryota</taxon>
        <taxon>Metazoa</taxon>
        <taxon>Ecdysozoa</taxon>
        <taxon>Arthropoda</taxon>
        <taxon>Chelicerata</taxon>
        <taxon>Arachnida</taxon>
        <taxon>Acari</taxon>
        <taxon>Acariformes</taxon>
        <taxon>Trombidiformes</taxon>
        <taxon>Prostigmata</taxon>
        <taxon>Eleutherengona</taxon>
        <taxon>Raphignathae</taxon>
        <taxon>Tetranychoidea</taxon>
        <taxon>Tetranychidae</taxon>
        <taxon>Tetranychus</taxon>
    </lineage>
</organism>
<dbReference type="EMBL" id="CAEY01000457">
    <property type="status" value="NOT_ANNOTATED_CDS"/>
    <property type="molecule type" value="Genomic_DNA"/>
</dbReference>
<dbReference type="AlphaFoldDB" id="T1JS00"/>
<sequence>MSPIVAVAGDEARMIIPMLVIYKTWRCSRRLSTTPKTTLITI</sequence>
<evidence type="ECO:0000313" key="2">
    <source>
        <dbReference type="Proteomes" id="UP000015104"/>
    </source>
</evidence>
<name>T1JS00_TETUR</name>
<keyword evidence="2" id="KW-1185">Reference proteome</keyword>
<dbReference type="HOGENOM" id="CLU_3261124_0_0_1"/>
<protein>
    <submittedName>
        <fullName evidence="1">Uncharacterized protein</fullName>
    </submittedName>
</protein>
<proteinExistence type="predicted"/>
<dbReference type="Proteomes" id="UP000015104">
    <property type="component" value="Unassembled WGS sequence"/>
</dbReference>